<keyword evidence="13" id="KW-1185">Reference proteome</keyword>
<dbReference type="FunFam" id="2.20.25.190:FF:000001">
    <property type="entry name" value="Transcription elongation factor 1 homolog"/>
    <property type="match status" value="1"/>
</dbReference>
<evidence type="ECO:0000313" key="13">
    <source>
        <dbReference type="Proteomes" id="UP000289152"/>
    </source>
</evidence>
<keyword evidence="7 10" id="KW-0805">Transcription regulation</keyword>
<proteinExistence type="inferred from homology"/>
<dbReference type="Pfam" id="PF05129">
    <property type="entry name" value="Zn_ribbon_Elf1"/>
    <property type="match status" value="1"/>
</dbReference>
<evidence type="ECO:0000256" key="9">
    <source>
        <dbReference type="ARBA" id="ARBA00023242"/>
    </source>
</evidence>
<evidence type="ECO:0000256" key="6">
    <source>
        <dbReference type="ARBA" id="ARBA00022833"/>
    </source>
</evidence>
<protein>
    <recommendedName>
        <fullName evidence="10">Transcription elongation factor 1 homolog</fullName>
    </recommendedName>
</protein>
<dbReference type="SUPFAM" id="SSF57783">
    <property type="entry name" value="Zinc beta-ribbon"/>
    <property type="match status" value="1"/>
</dbReference>
<feature type="region of interest" description="Disordered" evidence="11">
    <location>
        <begin position="84"/>
        <end position="147"/>
    </location>
</feature>
<dbReference type="InterPro" id="IPR007808">
    <property type="entry name" value="Elf1"/>
</dbReference>
<dbReference type="OrthoDB" id="445983at2759"/>
<evidence type="ECO:0000256" key="8">
    <source>
        <dbReference type="ARBA" id="ARBA00023163"/>
    </source>
</evidence>
<dbReference type="InParanoid" id="A0A4Q1BH32"/>
<dbReference type="EMBL" id="SDIL01000084">
    <property type="protein sequence ID" value="RXK36896.1"/>
    <property type="molecule type" value="Genomic_DNA"/>
</dbReference>
<dbReference type="AlphaFoldDB" id="A0A4Q1BH32"/>
<reference evidence="12 13" key="1">
    <citation type="submission" date="2016-06" db="EMBL/GenBank/DDBJ databases">
        <title>Evolution of pathogenesis and genome organization in the Tremellales.</title>
        <authorList>
            <person name="Cuomo C."/>
            <person name="Litvintseva A."/>
            <person name="Heitman J."/>
            <person name="Chen Y."/>
            <person name="Sun S."/>
            <person name="Springer D."/>
            <person name="Dromer F."/>
            <person name="Young S."/>
            <person name="Zeng Q."/>
            <person name="Chapman S."/>
            <person name="Gujja S."/>
            <person name="Saif S."/>
            <person name="Birren B."/>
        </authorList>
    </citation>
    <scope>NUCLEOTIDE SEQUENCE [LARGE SCALE GENOMIC DNA]</scope>
    <source>
        <strain evidence="12 13">ATCC 28783</strain>
    </source>
</reference>
<evidence type="ECO:0000256" key="10">
    <source>
        <dbReference type="RuleBase" id="RU364033"/>
    </source>
</evidence>
<dbReference type="GO" id="GO:0008270">
    <property type="term" value="F:zinc ion binding"/>
    <property type="evidence" value="ECO:0007669"/>
    <property type="project" value="UniProtKB-KW"/>
</dbReference>
<dbReference type="GO" id="GO:0006368">
    <property type="term" value="P:transcription elongation by RNA polymerase II"/>
    <property type="evidence" value="ECO:0007669"/>
    <property type="project" value="TreeGrafter"/>
</dbReference>
<keyword evidence="4 10" id="KW-0479">Metal-binding</keyword>
<keyword evidence="5 10" id="KW-0863">Zinc-finger</keyword>
<name>A0A4Q1BH32_TREME</name>
<dbReference type="Proteomes" id="UP000289152">
    <property type="component" value="Unassembled WGS sequence"/>
</dbReference>
<dbReference type="GO" id="GO:0000993">
    <property type="term" value="F:RNA polymerase II complex binding"/>
    <property type="evidence" value="ECO:0007669"/>
    <property type="project" value="TreeGrafter"/>
</dbReference>
<evidence type="ECO:0000256" key="5">
    <source>
        <dbReference type="ARBA" id="ARBA00022771"/>
    </source>
</evidence>
<dbReference type="STRING" id="5217.A0A4Q1BH32"/>
<evidence type="ECO:0000256" key="3">
    <source>
        <dbReference type="ARBA" id="ARBA00009730"/>
    </source>
</evidence>
<evidence type="ECO:0000256" key="2">
    <source>
        <dbReference type="ARBA" id="ARBA00004123"/>
    </source>
</evidence>
<evidence type="ECO:0000256" key="4">
    <source>
        <dbReference type="ARBA" id="ARBA00022723"/>
    </source>
</evidence>
<evidence type="ECO:0000256" key="1">
    <source>
        <dbReference type="ARBA" id="ARBA00003357"/>
    </source>
</evidence>
<dbReference type="Gene3D" id="2.20.25.190">
    <property type="match status" value="1"/>
</dbReference>
<comment type="similarity">
    <text evidence="3 10">Belongs to the ELOF1 family.</text>
</comment>
<dbReference type="FunCoup" id="A0A4Q1BH32">
    <property type="interactions" value="181"/>
</dbReference>
<gene>
    <name evidence="12" type="ORF">M231_05870</name>
</gene>
<feature type="compositionally biased region" description="Basic and acidic residues" evidence="11">
    <location>
        <begin position="128"/>
        <end position="139"/>
    </location>
</feature>
<evidence type="ECO:0000313" key="12">
    <source>
        <dbReference type="EMBL" id="RXK36896.1"/>
    </source>
</evidence>
<feature type="compositionally biased region" description="Acidic residues" evidence="11">
    <location>
        <begin position="113"/>
        <end position="124"/>
    </location>
</feature>
<keyword evidence="8 10" id="KW-0804">Transcription</keyword>
<dbReference type="PANTHER" id="PTHR20934">
    <property type="entry name" value="TRANSCRIPTION ELONGATION FACTOR 1 HOMOLOG"/>
    <property type="match status" value="1"/>
</dbReference>
<evidence type="ECO:0000256" key="7">
    <source>
        <dbReference type="ARBA" id="ARBA00023015"/>
    </source>
</evidence>
<accession>A0A4Q1BH32</accession>
<dbReference type="PANTHER" id="PTHR20934:SF0">
    <property type="entry name" value="TRANSCRIPTION ELONGATION FACTOR 1 HOMOLOG"/>
    <property type="match status" value="1"/>
</dbReference>
<keyword evidence="6 10" id="KW-0862">Zinc</keyword>
<sequence length="147" mass="17370">MGKRKSTMKVQTKRAEPLATTFKCLFCNHEKAVVVKLHKDVMQAELSCKYCHVNWQTTMSNLTAAVDVYSEWIDKCEEERIKHQIKKKRAAKKDQEASQTLSGDNETRREREDIVEEEEEEEGYDGGYEDRTEKRRRVDDYDDEEEE</sequence>
<evidence type="ECO:0000256" key="11">
    <source>
        <dbReference type="SAM" id="MobiDB-lite"/>
    </source>
</evidence>
<organism evidence="12 13">
    <name type="scientific">Tremella mesenterica</name>
    <name type="common">Jelly fungus</name>
    <dbReference type="NCBI Taxonomy" id="5217"/>
    <lineage>
        <taxon>Eukaryota</taxon>
        <taxon>Fungi</taxon>
        <taxon>Dikarya</taxon>
        <taxon>Basidiomycota</taxon>
        <taxon>Agaricomycotina</taxon>
        <taxon>Tremellomycetes</taxon>
        <taxon>Tremellales</taxon>
        <taxon>Tremellaceae</taxon>
        <taxon>Tremella</taxon>
    </lineage>
</organism>
<comment type="caution">
    <text evidence="12">The sequence shown here is derived from an EMBL/GenBank/DDBJ whole genome shotgun (WGS) entry which is preliminary data.</text>
</comment>
<dbReference type="GO" id="GO:0008023">
    <property type="term" value="C:transcription elongation factor complex"/>
    <property type="evidence" value="ECO:0007669"/>
    <property type="project" value="TreeGrafter"/>
</dbReference>
<keyword evidence="9 10" id="KW-0539">Nucleus</keyword>
<dbReference type="InterPro" id="IPR038567">
    <property type="entry name" value="T_Elf1_sf"/>
</dbReference>
<comment type="function">
    <text evidence="1 10">Transcription elongation factor implicated in the maintenance of proper chromatin structure in actively transcribed regions.</text>
</comment>
<comment type="subcellular location">
    <subcellularLocation>
        <location evidence="2 10">Nucleus</location>
    </subcellularLocation>
</comment>
<dbReference type="VEuPathDB" id="FungiDB:TREMEDRAFT_65558"/>